<accession>A0A1E5HD51</accession>
<feature type="domain" description="Carbamoyltransferase" evidence="2">
    <location>
        <begin position="86"/>
        <end position="317"/>
    </location>
</feature>
<feature type="domain" description="Carbamoyltransferase C-terminal" evidence="3">
    <location>
        <begin position="369"/>
        <end position="538"/>
    </location>
</feature>
<dbReference type="RefSeq" id="WP_069639724.1">
    <property type="nucleotide sequence ID" value="NZ_JAFBEZ010000009.1"/>
</dbReference>
<protein>
    <recommendedName>
        <fullName evidence="6">Carbamoyl transferase</fullName>
    </recommendedName>
</protein>
<evidence type="ECO:0000256" key="1">
    <source>
        <dbReference type="ARBA" id="ARBA00006129"/>
    </source>
</evidence>
<dbReference type="InterPro" id="IPR031730">
    <property type="entry name" value="Carbam_trans_C"/>
</dbReference>
<organism evidence="4 5">
    <name type="scientific">Enterococcus ureilyticus</name>
    <dbReference type="NCBI Taxonomy" id="1131292"/>
    <lineage>
        <taxon>Bacteria</taxon>
        <taxon>Bacillati</taxon>
        <taxon>Bacillota</taxon>
        <taxon>Bacilli</taxon>
        <taxon>Lactobacillales</taxon>
        <taxon>Enterococcaceae</taxon>
        <taxon>Enterococcus</taxon>
    </lineage>
</organism>
<dbReference type="Proteomes" id="UP000094469">
    <property type="component" value="Unassembled WGS sequence"/>
</dbReference>
<keyword evidence="5" id="KW-1185">Reference proteome</keyword>
<dbReference type="OrthoDB" id="9780777at2"/>
<dbReference type="GO" id="GO:0003824">
    <property type="term" value="F:catalytic activity"/>
    <property type="evidence" value="ECO:0007669"/>
    <property type="project" value="InterPro"/>
</dbReference>
<dbReference type="InterPro" id="IPR038152">
    <property type="entry name" value="Carbam_trans_C_sf"/>
</dbReference>
<dbReference type="SUPFAM" id="SSF53067">
    <property type="entry name" value="Actin-like ATPase domain"/>
    <property type="match status" value="1"/>
</dbReference>
<dbReference type="STRING" id="1131292.BCR24_14665"/>
<dbReference type="Pfam" id="PF02543">
    <property type="entry name" value="Carbam_trans_N"/>
    <property type="match status" value="1"/>
</dbReference>
<dbReference type="InterPro" id="IPR043129">
    <property type="entry name" value="ATPase_NBD"/>
</dbReference>
<dbReference type="Gene3D" id="3.30.420.40">
    <property type="match status" value="1"/>
</dbReference>
<comment type="similarity">
    <text evidence="1">Belongs to the NodU/CmcH family.</text>
</comment>
<dbReference type="InterPro" id="IPR051338">
    <property type="entry name" value="NodU/CmcH_Carbamoyltrnsfr"/>
</dbReference>
<dbReference type="CDD" id="cd24098">
    <property type="entry name" value="ASKHA_NBD_TobZ_N"/>
    <property type="match status" value="1"/>
</dbReference>
<reference evidence="5" key="1">
    <citation type="submission" date="2016-09" db="EMBL/GenBank/DDBJ databases">
        <authorList>
            <person name="Gulvik C.A."/>
        </authorList>
    </citation>
    <scope>NUCLEOTIDE SEQUENCE [LARGE SCALE GENOMIC DNA]</scope>
    <source>
        <strain evidence="5">LMG 26676</strain>
    </source>
</reference>
<dbReference type="Pfam" id="PF16861">
    <property type="entry name" value="Carbam_trans_C"/>
    <property type="match status" value="1"/>
</dbReference>
<evidence type="ECO:0008006" key="6">
    <source>
        <dbReference type="Google" id="ProtNLM"/>
    </source>
</evidence>
<evidence type="ECO:0000313" key="5">
    <source>
        <dbReference type="Proteomes" id="UP000094469"/>
    </source>
</evidence>
<evidence type="ECO:0000313" key="4">
    <source>
        <dbReference type="EMBL" id="OEG22861.1"/>
    </source>
</evidence>
<dbReference type="EMBL" id="MIKC01000011">
    <property type="protein sequence ID" value="OEG22861.1"/>
    <property type="molecule type" value="Genomic_DNA"/>
</dbReference>
<dbReference type="PANTHER" id="PTHR34847">
    <property type="entry name" value="NODULATION PROTEIN U"/>
    <property type="match status" value="1"/>
</dbReference>
<dbReference type="InterPro" id="IPR003696">
    <property type="entry name" value="Carbtransf_dom"/>
</dbReference>
<evidence type="ECO:0000259" key="2">
    <source>
        <dbReference type="Pfam" id="PF02543"/>
    </source>
</evidence>
<dbReference type="Gene3D" id="3.90.870.20">
    <property type="entry name" value="Carbamoyltransferase, C-terminal domain"/>
    <property type="match status" value="1"/>
</dbReference>
<evidence type="ECO:0000259" key="3">
    <source>
        <dbReference type="Pfam" id="PF16861"/>
    </source>
</evidence>
<sequence>MKIIGFGGSTHDFSVCLVENGEVKIAIEEERLAKKKYGYGCELRENLAYKYVLEKTNTKEAEIDYFVSNDLLNKDYFDCVKGKMSQLYNHHYTHAASAFYESGFEDTAILVIDHSGSIIKDSKGLSTETISYYRGTENRIALMDRVSGDGEIKNGIVKKPNNSIGYFYSMIAKMLGCQSMGGDNKIHSESGKLMGLSSYGKPVYKEDFERFIRFEQGQVEIEIENIRQYVEKVLAETKSEQETKMNLAATAQKILEDLVVKCADYLYEITKSKNICIAGGVGLNGLANQKILMDTKFENIFICPAANDAGTSIGAALSKFYEKNNCSKKEMKNNFYGFSYNNEEIEQSLEKQQDKIFYSKLANGEKLAAKLIKENRIIAWYQGGSEFGPRSLGNRSILANPCNPKMKDILNNRVKFRESYRPFAPAVMAEHEKEYFEMIKSNEYMLLIPETNKEVISRIPAVVHVDGTARVQSVTKTFNPQFYSVIQEFYKLSSIPVVLNTSFNIKGRPICESPHDAIDCFLESDIDYLFMGNYLVWKI</sequence>
<gene>
    <name evidence="4" type="ORF">BCR24_14665</name>
</gene>
<proteinExistence type="inferred from homology"/>
<name>A0A1E5HD51_9ENTE</name>
<dbReference type="AlphaFoldDB" id="A0A1E5HD51"/>
<dbReference type="PANTHER" id="PTHR34847:SF1">
    <property type="entry name" value="NODULATION PROTEIN U"/>
    <property type="match status" value="1"/>
</dbReference>
<comment type="caution">
    <text evidence="4">The sequence shown here is derived from an EMBL/GenBank/DDBJ whole genome shotgun (WGS) entry which is preliminary data.</text>
</comment>